<sequence length="91" mass="10333">MASYLQHERMGNYSLYPVDKSAAGPSESVKRYSRHLYDQNSTHLLTQRNLSSTAIEAKEQQDDDVCAALGPFVEMKMEQLTAYDEDCRALL</sequence>
<keyword evidence="2" id="KW-1185">Reference proteome</keyword>
<protein>
    <submittedName>
        <fullName evidence="1">Uncharacterized protein</fullName>
    </submittedName>
</protein>
<name>A0A0B2WNH1_METAS</name>
<accession>A0A0B2WNH1</accession>
<dbReference type="RefSeq" id="XP_040676265.1">
    <property type="nucleotide sequence ID" value="XM_040825708.1"/>
</dbReference>
<evidence type="ECO:0000313" key="2">
    <source>
        <dbReference type="Proteomes" id="UP000030816"/>
    </source>
</evidence>
<dbReference type="HOGENOM" id="CLU_2427490_0_0_1"/>
<organism evidence="1 2">
    <name type="scientific">Metarhizium album (strain ARSEF 1941)</name>
    <dbReference type="NCBI Taxonomy" id="1081103"/>
    <lineage>
        <taxon>Eukaryota</taxon>
        <taxon>Fungi</taxon>
        <taxon>Dikarya</taxon>
        <taxon>Ascomycota</taxon>
        <taxon>Pezizomycotina</taxon>
        <taxon>Sordariomycetes</taxon>
        <taxon>Hypocreomycetidae</taxon>
        <taxon>Hypocreales</taxon>
        <taxon>Clavicipitaceae</taxon>
        <taxon>Metarhizium</taxon>
    </lineage>
</organism>
<comment type="caution">
    <text evidence="1">The sequence shown here is derived from an EMBL/GenBank/DDBJ whole genome shotgun (WGS) entry which is preliminary data.</text>
</comment>
<gene>
    <name evidence="1" type="ORF">MAM_06910</name>
</gene>
<proteinExistence type="predicted"/>
<dbReference type="AlphaFoldDB" id="A0A0B2WNH1"/>
<dbReference type="OrthoDB" id="5412996at2759"/>
<dbReference type="EMBL" id="AZHE01000025">
    <property type="protein sequence ID" value="KHN95199.1"/>
    <property type="molecule type" value="Genomic_DNA"/>
</dbReference>
<reference evidence="1 2" key="1">
    <citation type="journal article" date="2014" name="Proc. Natl. Acad. Sci. U.S.A.">
        <title>Trajectory and genomic determinants of fungal-pathogen speciation and host adaptation.</title>
        <authorList>
            <person name="Hu X."/>
            <person name="Xiao G."/>
            <person name="Zheng P."/>
            <person name="Shang Y."/>
            <person name="Su Y."/>
            <person name="Zhang X."/>
            <person name="Liu X."/>
            <person name="Zhan S."/>
            <person name="St Leger R.J."/>
            <person name="Wang C."/>
        </authorList>
    </citation>
    <scope>NUCLEOTIDE SEQUENCE [LARGE SCALE GENOMIC DNA]</scope>
    <source>
        <strain evidence="1 2">ARSEF 1941</strain>
    </source>
</reference>
<dbReference type="Proteomes" id="UP000030816">
    <property type="component" value="Unassembled WGS sequence"/>
</dbReference>
<evidence type="ECO:0000313" key="1">
    <source>
        <dbReference type="EMBL" id="KHN95199.1"/>
    </source>
</evidence>
<dbReference type="GeneID" id="63741365"/>